<keyword evidence="3" id="KW-1185">Reference proteome</keyword>
<reference evidence="2 3" key="1">
    <citation type="journal article" date="2010" name="Science">
        <title>Genomic analysis of organismal complexity in the multicellular green alga Volvox carteri.</title>
        <authorList>
            <person name="Prochnik S.E."/>
            <person name="Umen J."/>
            <person name="Nedelcu A.M."/>
            <person name="Hallmann A."/>
            <person name="Miller S.M."/>
            <person name="Nishii I."/>
            <person name="Ferris P."/>
            <person name="Kuo A."/>
            <person name="Mitros T."/>
            <person name="Fritz-Laylin L.K."/>
            <person name="Hellsten U."/>
            <person name="Chapman J."/>
            <person name="Simakov O."/>
            <person name="Rensing S.A."/>
            <person name="Terry A."/>
            <person name="Pangilinan J."/>
            <person name="Kapitonov V."/>
            <person name="Jurka J."/>
            <person name="Salamov A."/>
            <person name="Shapiro H."/>
            <person name="Schmutz J."/>
            <person name="Grimwood J."/>
            <person name="Lindquist E."/>
            <person name="Lucas S."/>
            <person name="Grigoriev I.V."/>
            <person name="Schmitt R."/>
            <person name="Kirk D."/>
            <person name="Rokhsar D.S."/>
        </authorList>
    </citation>
    <scope>NUCLEOTIDE SEQUENCE [LARGE SCALE GENOMIC DNA]</scope>
    <source>
        <strain evidence="3">f. Nagariensis / Eve</strain>
    </source>
</reference>
<sequence length="550" mass="58427">MDLKHSCNAAATASAQVDFVATVPKPKSARATSRQRASSSGEDELGIHLNFESSSSIPVATTSGTSPLRPWSFTDAPIGPKGTIFGWQTECPKSATYAAAGVIPFAYREDEQELYVLMSFQLSDRNPKTSLVYTFLGGKVAGGDKNNPCRTAAREAHEETHRVLDEQLVLNALLGKVPAYGSGSSVRKSVSPRDASAATAVPSPAPVTPASAAACDAIPIDAAANARADAAGRYTAFAMHLPNAWHLPEICQKRIMDKQKHPQAKKAEGLAWVSLRQLALLRAGKDVKDDVSGRTGSGHHYVLMLMRAGGQPVGVFKWLQSLEAHLRHWHGLPETNDQQKQVTKAARGEGADSKMRAGASGSESGGGQEHDLGLVKPRVVLNTKAKVGKDAQQHQQRAFYTVWAIDGSSQQVLVKQAQPKPPLSLLRLESSAAPSAVAARVAPSGLAQPSALPASLQPPQQVAPSAAMTHQSDGDSVPLLALNSHMDIRVLSRRKYPYPARRCNSPNNSSSGSSSSSKARRMWQHMKGLSTRLFFGTSGSIATVGHIGSG</sequence>
<dbReference type="GeneID" id="9614406"/>
<feature type="compositionally biased region" description="Polar residues" evidence="1">
    <location>
        <begin position="457"/>
        <end position="471"/>
    </location>
</feature>
<gene>
    <name evidence="2" type="ORF">VOLCADRAFT_96615</name>
</gene>
<feature type="compositionally biased region" description="Low complexity" evidence="1">
    <location>
        <begin position="504"/>
        <end position="517"/>
    </location>
</feature>
<evidence type="ECO:0000313" key="3">
    <source>
        <dbReference type="Proteomes" id="UP000001058"/>
    </source>
</evidence>
<evidence type="ECO:0008006" key="4">
    <source>
        <dbReference type="Google" id="ProtNLM"/>
    </source>
</evidence>
<proteinExistence type="predicted"/>
<evidence type="ECO:0000313" key="2">
    <source>
        <dbReference type="EMBL" id="EFJ43276.1"/>
    </source>
</evidence>
<dbReference type="OrthoDB" id="551398at2759"/>
<accession>D8UAK6</accession>
<feature type="compositionally biased region" description="Basic and acidic residues" evidence="1">
    <location>
        <begin position="346"/>
        <end position="355"/>
    </location>
</feature>
<dbReference type="Gene3D" id="3.90.79.10">
    <property type="entry name" value="Nucleoside Triphosphate Pyrophosphohydrolase"/>
    <property type="match status" value="1"/>
</dbReference>
<dbReference type="RefSeq" id="XP_002955636.1">
    <property type="nucleotide sequence ID" value="XM_002955590.1"/>
</dbReference>
<feature type="compositionally biased region" description="Low complexity" evidence="1">
    <location>
        <begin position="29"/>
        <end position="40"/>
    </location>
</feature>
<dbReference type="InterPro" id="IPR015797">
    <property type="entry name" value="NUDIX_hydrolase-like_dom_sf"/>
</dbReference>
<feature type="region of interest" description="Disordered" evidence="1">
    <location>
        <begin position="25"/>
        <end position="44"/>
    </location>
</feature>
<dbReference type="SUPFAM" id="SSF55811">
    <property type="entry name" value="Nudix"/>
    <property type="match status" value="1"/>
</dbReference>
<feature type="region of interest" description="Disordered" evidence="1">
    <location>
        <begin position="331"/>
        <end position="371"/>
    </location>
</feature>
<protein>
    <recommendedName>
        <fullName evidence="4">Nudix hydrolase domain-containing protein</fullName>
    </recommendedName>
</protein>
<organism evidence="3">
    <name type="scientific">Volvox carteri f. nagariensis</name>
    <dbReference type="NCBI Taxonomy" id="3068"/>
    <lineage>
        <taxon>Eukaryota</taxon>
        <taxon>Viridiplantae</taxon>
        <taxon>Chlorophyta</taxon>
        <taxon>core chlorophytes</taxon>
        <taxon>Chlorophyceae</taxon>
        <taxon>CS clade</taxon>
        <taxon>Chlamydomonadales</taxon>
        <taxon>Volvocaceae</taxon>
        <taxon>Volvox</taxon>
    </lineage>
</organism>
<dbReference type="KEGG" id="vcn:VOLCADRAFT_96615"/>
<dbReference type="EMBL" id="GL378374">
    <property type="protein sequence ID" value="EFJ43276.1"/>
    <property type="molecule type" value="Genomic_DNA"/>
</dbReference>
<dbReference type="InParanoid" id="D8UAK6"/>
<feature type="region of interest" description="Disordered" evidence="1">
    <location>
        <begin position="498"/>
        <end position="522"/>
    </location>
</feature>
<feature type="region of interest" description="Disordered" evidence="1">
    <location>
        <begin position="450"/>
        <end position="477"/>
    </location>
</feature>
<dbReference type="AlphaFoldDB" id="D8UAK6"/>
<dbReference type="Proteomes" id="UP000001058">
    <property type="component" value="Unassembled WGS sequence"/>
</dbReference>
<evidence type="ECO:0000256" key="1">
    <source>
        <dbReference type="SAM" id="MobiDB-lite"/>
    </source>
</evidence>
<name>D8UAK6_VOLCA</name>